<dbReference type="RefSeq" id="WP_379903226.1">
    <property type="nucleotide sequence ID" value="NZ_JBHRTR010000031.1"/>
</dbReference>
<proteinExistence type="predicted"/>
<organism evidence="1 2">
    <name type="scientific">Marinibaculum pumilum</name>
    <dbReference type="NCBI Taxonomy" id="1766165"/>
    <lineage>
        <taxon>Bacteria</taxon>
        <taxon>Pseudomonadati</taxon>
        <taxon>Pseudomonadota</taxon>
        <taxon>Alphaproteobacteria</taxon>
        <taxon>Rhodospirillales</taxon>
        <taxon>Rhodospirillaceae</taxon>
        <taxon>Marinibaculum</taxon>
    </lineage>
</organism>
<dbReference type="InterPro" id="IPR009922">
    <property type="entry name" value="DUF1457"/>
</dbReference>
<evidence type="ECO:0000313" key="1">
    <source>
        <dbReference type="EMBL" id="MFC3229225.1"/>
    </source>
</evidence>
<evidence type="ECO:0000313" key="2">
    <source>
        <dbReference type="Proteomes" id="UP001595528"/>
    </source>
</evidence>
<reference evidence="2" key="1">
    <citation type="journal article" date="2019" name="Int. J. Syst. Evol. Microbiol.">
        <title>The Global Catalogue of Microorganisms (GCM) 10K type strain sequencing project: providing services to taxonomists for standard genome sequencing and annotation.</title>
        <authorList>
            <consortium name="The Broad Institute Genomics Platform"/>
            <consortium name="The Broad Institute Genome Sequencing Center for Infectious Disease"/>
            <person name="Wu L."/>
            <person name="Ma J."/>
        </authorList>
    </citation>
    <scope>NUCLEOTIDE SEQUENCE [LARGE SCALE GENOMIC DNA]</scope>
    <source>
        <strain evidence="2">KCTC 42964</strain>
    </source>
</reference>
<dbReference type="Pfam" id="PF07310">
    <property type="entry name" value="PAS_5"/>
    <property type="match status" value="1"/>
</dbReference>
<accession>A0ABV7L3H5</accession>
<comment type="caution">
    <text evidence="1">The sequence shown here is derived from an EMBL/GenBank/DDBJ whole genome shotgun (WGS) entry which is preliminary data.</text>
</comment>
<sequence>MNIIAREQPAGFAPEIRRDPDLDIQSGELSEVLQVWHALRGDRLMPARADIRPADFRRHLALIALVDVQRSPLRVRYRLMGTAIVNALRRDLTGRWYDEVYPPAIMAEVEQVYGWIVANRRPLRTSGVALFFDRSMYDYEVVNLPLSEDGKEVDMVLGAMRFTMAEGPPVPPT</sequence>
<protein>
    <submittedName>
        <fullName evidence="1">PAS domain-containing protein</fullName>
    </submittedName>
</protein>
<dbReference type="Proteomes" id="UP001595528">
    <property type="component" value="Unassembled WGS sequence"/>
</dbReference>
<name>A0ABV7L3H5_9PROT</name>
<dbReference type="EMBL" id="JBHRTR010000031">
    <property type="protein sequence ID" value="MFC3229225.1"/>
    <property type="molecule type" value="Genomic_DNA"/>
</dbReference>
<keyword evidence="2" id="KW-1185">Reference proteome</keyword>
<gene>
    <name evidence="1" type="ORF">ACFOGJ_18405</name>
</gene>